<feature type="transmembrane region" description="Helical" evidence="10">
    <location>
        <begin position="302"/>
        <end position="327"/>
    </location>
</feature>
<evidence type="ECO:0000256" key="8">
    <source>
        <dbReference type="ARBA" id="ARBA00023136"/>
    </source>
</evidence>
<proteinExistence type="inferred from homology"/>
<dbReference type="PANTHER" id="PTHR12428:SF66">
    <property type="entry name" value="MITOCHONDRIAL INNER MEMBRANE PROTEIN OXA1L"/>
    <property type="match status" value="1"/>
</dbReference>
<evidence type="ECO:0000256" key="9">
    <source>
        <dbReference type="RuleBase" id="RU003945"/>
    </source>
</evidence>
<evidence type="ECO:0000256" key="4">
    <source>
        <dbReference type="ARBA" id="ARBA00022792"/>
    </source>
</evidence>
<evidence type="ECO:0000313" key="12">
    <source>
        <dbReference type="EMBL" id="GMM50884.1"/>
    </source>
</evidence>
<comment type="similarity">
    <text evidence="2 9">Belongs to the OXA1/ALB3/YidC family.</text>
</comment>
<feature type="domain" description="Membrane insertase YidC/Oxa/ALB C-terminal" evidence="11">
    <location>
        <begin position="143"/>
        <end position="333"/>
    </location>
</feature>
<dbReference type="GO" id="GO:0032979">
    <property type="term" value="P:protein insertion into mitochondrial inner membrane from matrix"/>
    <property type="evidence" value="ECO:0007669"/>
    <property type="project" value="TreeGrafter"/>
</dbReference>
<protein>
    <submittedName>
        <fullName evidence="12">Membrane insertase</fullName>
    </submittedName>
</protein>
<dbReference type="GO" id="GO:0032977">
    <property type="term" value="F:membrane insertase activity"/>
    <property type="evidence" value="ECO:0007669"/>
    <property type="project" value="InterPro"/>
</dbReference>
<dbReference type="AlphaFoldDB" id="A0AAV5RK08"/>
<organism evidence="12 13">
    <name type="scientific">Starmerella bacillaris</name>
    <name type="common">Yeast</name>
    <name type="synonym">Candida zemplinina</name>
    <dbReference type="NCBI Taxonomy" id="1247836"/>
    <lineage>
        <taxon>Eukaryota</taxon>
        <taxon>Fungi</taxon>
        <taxon>Dikarya</taxon>
        <taxon>Ascomycota</taxon>
        <taxon>Saccharomycotina</taxon>
        <taxon>Dipodascomycetes</taxon>
        <taxon>Dipodascales</taxon>
        <taxon>Trichomonascaceae</taxon>
        <taxon>Starmerella</taxon>
    </lineage>
</organism>
<evidence type="ECO:0000256" key="1">
    <source>
        <dbReference type="ARBA" id="ARBA00004448"/>
    </source>
</evidence>
<evidence type="ECO:0000256" key="10">
    <source>
        <dbReference type="SAM" id="Phobius"/>
    </source>
</evidence>
<dbReference type="PANTHER" id="PTHR12428">
    <property type="entry name" value="OXA1"/>
    <property type="match status" value="1"/>
</dbReference>
<dbReference type="CDD" id="cd20069">
    <property type="entry name" value="5TM_Oxa1-like"/>
    <property type="match status" value="1"/>
</dbReference>
<evidence type="ECO:0000256" key="6">
    <source>
        <dbReference type="ARBA" id="ARBA00022989"/>
    </source>
</evidence>
<gene>
    <name evidence="12" type="ORF">DASB73_018420</name>
</gene>
<keyword evidence="3 9" id="KW-0812">Transmembrane</keyword>
<dbReference type="InterPro" id="IPR001708">
    <property type="entry name" value="YidC/ALB3/OXA1/COX18"/>
</dbReference>
<keyword evidence="8 10" id="KW-0472">Membrane</keyword>
<dbReference type="EMBL" id="BTGC01000003">
    <property type="protein sequence ID" value="GMM50884.1"/>
    <property type="molecule type" value="Genomic_DNA"/>
</dbReference>
<evidence type="ECO:0000256" key="7">
    <source>
        <dbReference type="ARBA" id="ARBA00023128"/>
    </source>
</evidence>
<evidence type="ECO:0000256" key="2">
    <source>
        <dbReference type="ARBA" id="ARBA00009877"/>
    </source>
</evidence>
<feature type="transmembrane region" description="Helical" evidence="10">
    <location>
        <begin position="213"/>
        <end position="232"/>
    </location>
</feature>
<name>A0AAV5RK08_STABA</name>
<feature type="transmembrane region" description="Helical" evidence="10">
    <location>
        <begin position="143"/>
        <end position="164"/>
    </location>
</feature>
<comment type="caution">
    <text evidence="12">The sequence shown here is derived from an EMBL/GenBank/DDBJ whole genome shotgun (WGS) entry which is preliminary data.</text>
</comment>
<keyword evidence="7" id="KW-0496">Mitochondrion</keyword>
<sequence>MLGSLLRRGIKPCFRPTGTHLLVNSRLLFPVNAIGLRYKSDVSSEINKFSEKISPVLPTESAEVTAQGVQDAQSIETIQSIQNITPDSVATMDHIQTIAESVPISPDQIGYFESVGLAESWISPSGFFQHIFEYVNVYTGMPWWGTILTVTIATRLLMLPLYIASSDTSAKMTRIKPELTDLLERTKNTSDPIEMQKVVLERRNLMKENKIKILDMGKPLLSVPIFIGYFNALRGMSNVPVSGFTSEGMAWFTNLAAPDPFCGLQILTAAFYAATFRYFGGETGAATVSPVMKKVFTYMPFIAVPLTMSLPASVCFYFSINAVFAVLQSLMLKSAKVRAILGMSKMVTPEEQAVINQRLGTSASGDDSVISALRKKYQDARDNAEKRMRDEQIKKMKDDEYKMVKQNEYIQIRDKSQNK</sequence>
<keyword evidence="5" id="KW-0809">Transit peptide</keyword>
<dbReference type="Proteomes" id="UP001362899">
    <property type="component" value="Unassembled WGS sequence"/>
</dbReference>
<evidence type="ECO:0000256" key="3">
    <source>
        <dbReference type="ARBA" id="ARBA00022692"/>
    </source>
</evidence>
<dbReference type="InterPro" id="IPR028055">
    <property type="entry name" value="YidC/Oxa/ALB_C"/>
</dbReference>
<evidence type="ECO:0000256" key="5">
    <source>
        <dbReference type="ARBA" id="ARBA00022946"/>
    </source>
</evidence>
<evidence type="ECO:0000259" key="11">
    <source>
        <dbReference type="Pfam" id="PF02096"/>
    </source>
</evidence>
<keyword evidence="6 10" id="KW-1133">Transmembrane helix</keyword>
<reference evidence="12 13" key="1">
    <citation type="journal article" date="2023" name="Elife">
        <title>Identification of key yeast species and microbe-microbe interactions impacting larval growth of Drosophila in the wild.</title>
        <authorList>
            <person name="Mure A."/>
            <person name="Sugiura Y."/>
            <person name="Maeda R."/>
            <person name="Honda K."/>
            <person name="Sakurai N."/>
            <person name="Takahashi Y."/>
            <person name="Watada M."/>
            <person name="Katoh T."/>
            <person name="Gotoh A."/>
            <person name="Gotoh Y."/>
            <person name="Taniguchi I."/>
            <person name="Nakamura K."/>
            <person name="Hayashi T."/>
            <person name="Katayama T."/>
            <person name="Uemura T."/>
            <person name="Hattori Y."/>
        </authorList>
    </citation>
    <scope>NUCLEOTIDE SEQUENCE [LARGE SCALE GENOMIC DNA]</scope>
    <source>
        <strain evidence="12 13">SB-73</strain>
    </source>
</reference>
<evidence type="ECO:0000313" key="13">
    <source>
        <dbReference type="Proteomes" id="UP001362899"/>
    </source>
</evidence>
<accession>A0AAV5RK08</accession>
<keyword evidence="13" id="KW-1185">Reference proteome</keyword>
<keyword evidence="4" id="KW-0999">Mitochondrion inner membrane</keyword>
<comment type="subcellular location">
    <subcellularLocation>
        <location evidence="9">Membrane</location>
        <topology evidence="9">Multi-pass membrane protein</topology>
    </subcellularLocation>
    <subcellularLocation>
        <location evidence="1">Mitochondrion inner membrane</location>
        <topology evidence="1">Multi-pass membrane protein</topology>
    </subcellularLocation>
</comment>
<dbReference type="GO" id="GO:0005743">
    <property type="term" value="C:mitochondrial inner membrane"/>
    <property type="evidence" value="ECO:0007669"/>
    <property type="project" value="UniProtKB-SubCell"/>
</dbReference>
<dbReference type="Pfam" id="PF02096">
    <property type="entry name" value="60KD_IMP"/>
    <property type="match status" value="1"/>
</dbReference>